<keyword evidence="3" id="KW-0677">Repeat</keyword>
<dbReference type="Gene3D" id="3.30.60.270">
    <property type="match status" value="2"/>
</dbReference>
<dbReference type="PANTHER" id="PTHR12106:SF27">
    <property type="entry name" value="SORTILIN-RELATED RECEPTOR"/>
    <property type="match status" value="1"/>
</dbReference>
<comment type="caution">
    <text evidence="10">The sequence shown here is derived from an EMBL/GenBank/DDBJ whole genome shotgun (WGS) entry which is preliminary data.</text>
</comment>
<evidence type="ECO:0000256" key="4">
    <source>
        <dbReference type="ARBA" id="ARBA00022989"/>
    </source>
</evidence>
<keyword evidence="11" id="KW-1185">Reference proteome</keyword>
<dbReference type="GeneID" id="63785942"/>
<feature type="transmembrane region" description="Helical" evidence="7">
    <location>
        <begin position="1421"/>
        <end position="1440"/>
    </location>
</feature>
<feature type="transmembrane region" description="Helical" evidence="7">
    <location>
        <begin position="1367"/>
        <end position="1388"/>
    </location>
</feature>
<reference evidence="10 11" key="1">
    <citation type="submission" date="2016-07" db="EMBL/GenBank/DDBJ databases">
        <title>Pervasive Adenine N6-methylation of Active Genes in Fungi.</title>
        <authorList>
            <consortium name="DOE Joint Genome Institute"/>
            <person name="Mondo S.J."/>
            <person name="Dannebaum R.O."/>
            <person name="Kuo R.C."/>
            <person name="Labutti K."/>
            <person name="Haridas S."/>
            <person name="Kuo A."/>
            <person name="Salamov A."/>
            <person name="Ahrendt S.R."/>
            <person name="Lipzen A."/>
            <person name="Sullivan W."/>
            <person name="Andreopoulos W.B."/>
            <person name="Clum A."/>
            <person name="Lindquist E."/>
            <person name="Daum C."/>
            <person name="Ramamoorthy G.K."/>
            <person name="Gryganskyi A."/>
            <person name="Culley D."/>
            <person name="Magnuson J.K."/>
            <person name="James T.Y."/>
            <person name="O'Malley M.A."/>
            <person name="Stajich J.E."/>
            <person name="Spatafora J.W."/>
            <person name="Visel A."/>
            <person name="Grigoriev I.V."/>
        </authorList>
    </citation>
    <scope>NUCLEOTIDE SEQUENCE [LARGE SCALE GENOMIC DNA]</scope>
    <source>
        <strain evidence="10 11">12-1054</strain>
    </source>
</reference>
<keyword evidence="2 7" id="KW-0812">Transmembrane</keyword>
<feature type="domain" description="VPS10" evidence="9">
    <location>
        <begin position="724"/>
        <end position="1355"/>
    </location>
</feature>
<evidence type="ECO:0000256" key="8">
    <source>
        <dbReference type="SAM" id="SignalP"/>
    </source>
</evidence>
<keyword evidence="4 7" id="KW-1133">Transmembrane helix</keyword>
<feature type="chain" id="PRO_5012214919" description="VPS10 domain-containing protein" evidence="8">
    <location>
        <begin position="20"/>
        <end position="1485"/>
    </location>
</feature>
<proteinExistence type="predicted"/>
<accession>A0A1Y2FGE3</accession>
<dbReference type="GO" id="GO:0006623">
    <property type="term" value="P:protein targeting to vacuole"/>
    <property type="evidence" value="ECO:0007669"/>
    <property type="project" value="TreeGrafter"/>
</dbReference>
<dbReference type="RefSeq" id="XP_040725029.1">
    <property type="nucleotide sequence ID" value="XM_040869343.1"/>
</dbReference>
<keyword evidence="6" id="KW-0325">Glycoprotein</keyword>
<dbReference type="EMBL" id="MCFI01000010">
    <property type="protein sequence ID" value="ORY81895.1"/>
    <property type="molecule type" value="Genomic_DNA"/>
</dbReference>
<dbReference type="GO" id="GO:0006896">
    <property type="term" value="P:Golgi to vacuole transport"/>
    <property type="evidence" value="ECO:0007669"/>
    <property type="project" value="TreeGrafter"/>
</dbReference>
<dbReference type="Gene3D" id="2.10.70.80">
    <property type="match status" value="2"/>
</dbReference>
<evidence type="ECO:0000256" key="5">
    <source>
        <dbReference type="ARBA" id="ARBA00023136"/>
    </source>
</evidence>
<dbReference type="Pfam" id="PF15901">
    <property type="entry name" value="Sortilin_C"/>
    <property type="match status" value="2"/>
</dbReference>
<gene>
    <name evidence="10" type="ORF">BCR37DRAFT_379793</name>
</gene>
<dbReference type="InterPro" id="IPR031777">
    <property type="entry name" value="Sortilin_C"/>
</dbReference>
<evidence type="ECO:0000313" key="10">
    <source>
        <dbReference type="EMBL" id="ORY81895.1"/>
    </source>
</evidence>
<dbReference type="InterPro" id="IPR050310">
    <property type="entry name" value="VPS10-sortilin"/>
</dbReference>
<dbReference type="Gene3D" id="2.130.10.10">
    <property type="entry name" value="YVTN repeat-like/Quinoprotein amine dehydrogenase"/>
    <property type="match status" value="4"/>
</dbReference>
<evidence type="ECO:0000256" key="1">
    <source>
        <dbReference type="ARBA" id="ARBA00004370"/>
    </source>
</evidence>
<feature type="domain" description="VPS10" evidence="9">
    <location>
        <begin position="43"/>
        <end position="684"/>
    </location>
</feature>
<evidence type="ECO:0000313" key="11">
    <source>
        <dbReference type="Proteomes" id="UP000193685"/>
    </source>
</evidence>
<evidence type="ECO:0000256" key="6">
    <source>
        <dbReference type="ARBA" id="ARBA00023180"/>
    </source>
</evidence>
<dbReference type="GO" id="GO:0006895">
    <property type="term" value="P:Golgi to endosome transport"/>
    <property type="evidence" value="ECO:0007669"/>
    <property type="project" value="TreeGrafter"/>
</dbReference>
<comment type="subcellular location">
    <subcellularLocation>
        <location evidence="1">Membrane</location>
    </subcellularLocation>
</comment>
<protein>
    <recommendedName>
        <fullName evidence="9">VPS10 domain-containing protein</fullName>
    </recommendedName>
</protein>
<sequence>MRLWRIGYWLAGLCALGEAAKGPVVKKTGFDTLPQRYTYFEDSSVILYHDGRHGRLLRSEDDGVNWKPVENVPDKFVTGILLHPFSDKVAFVMGPDKVHYKTTDRGASWKEFKTPLPQSQVQTPLAFNAKKHGHILFAGEECDGKGGFWGRHCYDTTYYTTDMFDSKPSKMREHTQNCIFARSTKVFKEGAKDAVLCVDEDADSKQKFPLNLRLMASHDWFKTETHISSDNGPIRGVIGLGAVQTFIVAATRSPGTDEMVLYVTDDGELWDVAQFPHDQDGLKEDAYTILESRPYGIQVDVQQSHSFGALFLSNSNGTYFTKSIDFTNRNDLGIVDFENVANVEGIVLTNIVSNHKEMSKSRSVNKKLQSRISFDDGRKWQPLKAPEDSKCKVSDEDCSLHLYSAAAPHNAGRIFSSTVPGILMGVGSVGEYLLPYDECDLFISEDAGATWRLTKKEAHKYEWGDQGSVLVAVFDEDATDKVFYSFNRGKDWDSIDLGIKVRARILTTTPDSTTEKFTLVASRGKGEEDENNAYVFSIDFTGMRSNKCKLDKTDDKESDFEKWYARYDPVGNPTCLMGHRQFFWRKKADRDCYVGEIYDDPAAYEEDCPCTDTDFECDYNFERKDGKCLPAKLSLIRPKDACKDGAKTFEGPSGYRLIPGNTCNREKGVTMDAPIERDCEGGDSPEGDAPEADGKIITKTTDFDGHVRQYYYLERSETSSGSDETIIMVLDSDHVYKSHDGGKVWEQILKDSSIVAVVPNRHFKDRVYFFTSGKGAFYSKDRAKTITPLEMPSPPNRHGKDILDFHAAKSTRMLFTGEMGCESKTEGECRPTSFYTEDGGESWDKLLDYTDDCRYIGSTKVQADSKLIYCSAWVPESDTDALQLFSSVDYFENTVTLFTSIVGFAVFEEFIVVAEIAEGKQLQMQSSIDGETFAVAQFPPKFSVDHQQAFTVLDSVTKAIFLHITTNAHKGQEWGSVLKSNSNGTYYVTSLDFVNRDSSGYVDFEKLQGLEGVAVVNTVANHADVLSKGVRKALRTQMTHNDGGVWNYLTPPKTDSEGKGFSCAGSLDKCSLNLHGYTERADVRDTYSSGSAVGMMLGVGSVGSEVSSYEESNTFISSDGGITWREVHKGPYQWEFGDQGSIVVVVKDGEPTDRVLYSTDDGASWQEHIFAGEKMLIHDISTVPSDTSRRFLLYAKPESSKDEMRTISLDFAGLTDRKCELDENDKSHTDFYLWTPSHPSNENKCLFGHVAEYHRKDPAKTCYVGSKIPALHKVLQNCTCSHYDFECDFNYQRASDGTCQLIPGLAPPDHAQICTQEGVVDWMEPTGYRKIPLTTCTGGQAVDEGTRHPCPGHEEEFRKSRKRLGGFWLFMLVALPFGLAGCVGYIVYQRMGYSQLGQIRLGDDALGAGPGRPSAADLLEYPIIAISAVVALLSAIPMMAKLTYGAVSRRFGRSSPFDSRGSFARSGYDPLAREDAGLLSDDDDL</sequence>
<keyword evidence="8" id="KW-0732">Signal</keyword>
<evidence type="ECO:0000256" key="3">
    <source>
        <dbReference type="ARBA" id="ARBA00022737"/>
    </source>
</evidence>
<dbReference type="FunFam" id="3.30.60.270:FF:000005">
    <property type="entry name" value="Sortilin"/>
    <property type="match status" value="2"/>
</dbReference>
<dbReference type="Pfam" id="PF15902">
    <property type="entry name" value="Sortilin-Vps10"/>
    <property type="match status" value="2"/>
</dbReference>
<dbReference type="SMART" id="SM00602">
    <property type="entry name" value="VPS10"/>
    <property type="match status" value="2"/>
</dbReference>
<dbReference type="Proteomes" id="UP000193685">
    <property type="component" value="Unassembled WGS sequence"/>
</dbReference>
<dbReference type="PANTHER" id="PTHR12106">
    <property type="entry name" value="SORTILIN RELATED"/>
    <property type="match status" value="1"/>
</dbReference>
<dbReference type="GO" id="GO:0016020">
    <property type="term" value="C:membrane"/>
    <property type="evidence" value="ECO:0007669"/>
    <property type="project" value="UniProtKB-SubCell"/>
</dbReference>
<evidence type="ECO:0000256" key="7">
    <source>
        <dbReference type="SAM" id="Phobius"/>
    </source>
</evidence>
<dbReference type="GO" id="GO:0005794">
    <property type="term" value="C:Golgi apparatus"/>
    <property type="evidence" value="ECO:0007669"/>
    <property type="project" value="TreeGrafter"/>
</dbReference>
<dbReference type="InterPro" id="IPR031778">
    <property type="entry name" value="Sortilin_N"/>
</dbReference>
<organism evidence="10 11">
    <name type="scientific">Protomyces lactucae-debilis</name>
    <dbReference type="NCBI Taxonomy" id="2754530"/>
    <lineage>
        <taxon>Eukaryota</taxon>
        <taxon>Fungi</taxon>
        <taxon>Dikarya</taxon>
        <taxon>Ascomycota</taxon>
        <taxon>Taphrinomycotina</taxon>
        <taxon>Taphrinomycetes</taxon>
        <taxon>Taphrinales</taxon>
        <taxon>Protomycetaceae</taxon>
        <taxon>Protomyces</taxon>
    </lineage>
</organism>
<evidence type="ECO:0000256" key="2">
    <source>
        <dbReference type="ARBA" id="ARBA00022692"/>
    </source>
</evidence>
<keyword evidence="5 7" id="KW-0472">Membrane</keyword>
<dbReference type="STRING" id="56484.A0A1Y2FGE3"/>
<dbReference type="CDD" id="cd15482">
    <property type="entry name" value="Sialidase_non-viral"/>
    <property type="match status" value="1"/>
</dbReference>
<dbReference type="InterPro" id="IPR015943">
    <property type="entry name" value="WD40/YVTN_repeat-like_dom_sf"/>
</dbReference>
<dbReference type="SUPFAM" id="SSF110296">
    <property type="entry name" value="Oligoxyloglucan reducing end-specific cellobiohydrolase"/>
    <property type="match status" value="2"/>
</dbReference>
<dbReference type="OMA" id="ATMSEFI"/>
<name>A0A1Y2FGE3_PROLT</name>
<evidence type="ECO:0000259" key="9">
    <source>
        <dbReference type="SMART" id="SM00602"/>
    </source>
</evidence>
<feature type="signal peptide" evidence="8">
    <location>
        <begin position="1"/>
        <end position="19"/>
    </location>
</feature>
<dbReference type="InterPro" id="IPR006581">
    <property type="entry name" value="VPS10"/>
</dbReference>
<dbReference type="OrthoDB" id="443634at2759"/>
<dbReference type="GO" id="GO:0005829">
    <property type="term" value="C:cytosol"/>
    <property type="evidence" value="ECO:0007669"/>
    <property type="project" value="GOC"/>
</dbReference>